<comment type="caution">
    <text evidence="1">The sequence shown here is derived from an EMBL/GenBank/DDBJ whole genome shotgun (WGS) entry which is preliminary data.</text>
</comment>
<keyword evidence="2" id="KW-1185">Reference proteome</keyword>
<gene>
    <name evidence="1" type="ORF">N825_24810</name>
</gene>
<dbReference type="AlphaFoldDB" id="W9HAX8"/>
<dbReference type="RefSeq" id="WP_281174350.1">
    <property type="nucleotide sequence ID" value="NZ_AVFL01000003.1"/>
</dbReference>
<evidence type="ECO:0000313" key="2">
    <source>
        <dbReference type="Proteomes" id="UP000019486"/>
    </source>
</evidence>
<proteinExistence type="predicted"/>
<reference evidence="1 2" key="1">
    <citation type="submission" date="2013-08" db="EMBL/GenBank/DDBJ databases">
        <title>The genome sequence of Skermanella stibiiresistens.</title>
        <authorList>
            <person name="Zhu W."/>
            <person name="Wang G."/>
        </authorList>
    </citation>
    <scope>NUCLEOTIDE SEQUENCE [LARGE SCALE GENOMIC DNA]</scope>
    <source>
        <strain evidence="1 2">SB22</strain>
    </source>
</reference>
<sequence>MTAFGALVSSLMLYPIEPDRFGPDRVGAHLNAITALISPQ</sequence>
<organism evidence="1 2">
    <name type="scientific">Skermanella stibiiresistens SB22</name>
    <dbReference type="NCBI Taxonomy" id="1385369"/>
    <lineage>
        <taxon>Bacteria</taxon>
        <taxon>Pseudomonadati</taxon>
        <taxon>Pseudomonadota</taxon>
        <taxon>Alphaproteobacteria</taxon>
        <taxon>Rhodospirillales</taxon>
        <taxon>Azospirillaceae</taxon>
        <taxon>Skermanella</taxon>
    </lineage>
</organism>
<dbReference type="EMBL" id="AVFL01000003">
    <property type="protein sequence ID" value="EWY41857.1"/>
    <property type="molecule type" value="Genomic_DNA"/>
</dbReference>
<evidence type="ECO:0000313" key="1">
    <source>
        <dbReference type="EMBL" id="EWY41857.1"/>
    </source>
</evidence>
<protein>
    <submittedName>
        <fullName evidence="1">Uncharacterized protein</fullName>
    </submittedName>
</protein>
<dbReference type="Proteomes" id="UP000019486">
    <property type="component" value="Unassembled WGS sequence"/>
</dbReference>
<name>W9HAX8_9PROT</name>
<accession>W9HAX8</accession>